<evidence type="ECO:0000313" key="2">
    <source>
        <dbReference type="Proteomes" id="UP001479606"/>
    </source>
</evidence>
<protein>
    <recommendedName>
        <fullName evidence="3">Metallo-beta-lactamase domain-containing protein</fullName>
    </recommendedName>
</protein>
<evidence type="ECO:0000313" key="1">
    <source>
        <dbReference type="EMBL" id="MEL5994194.1"/>
    </source>
</evidence>
<proteinExistence type="predicted"/>
<dbReference type="Proteomes" id="UP001479606">
    <property type="component" value="Unassembled WGS sequence"/>
</dbReference>
<dbReference type="Gene3D" id="3.60.15.10">
    <property type="entry name" value="Ribonuclease Z/Hydroxyacylglutathione hydrolase-like"/>
    <property type="match status" value="1"/>
</dbReference>
<keyword evidence="2" id="KW-1185">Reference proteome</keyword>
<gene>
    <name evidence="1" type="ORF">AAFH49_08240</name>
</gene>
<reference evidence="1 2" key="1">
    <citation type="journal article" date="2018" name="Arch. Microbiol.">
        <title>Hymenobacter segetis sp. nov., isolated from soil.</title>
        <authorList>
            <person name="Ten L.N."/>
            <person name="Lim S.J."/>
            <person name="Kim B.O."/>
            <person name="Kang I.K."/>
            <person name="Jung H.Y."/>
        </authorList>
    </citation>
    <scope>NUCLEOTIDE SEQUENCE [LARGE SCALE GENOMIC DNA]</scope>
    <source>
        <strain evidence="1 2">S7-3-11</strain>
    </source>
</reference>
<accession>A0ABU9LU07</accession>
<dbReference type="InterPro" id="IPR052159">
    <property type="entry name" value="Competence_DNA_uptake"/>
</dbReference>
<evidence type="ECO:0008006" key="3">
    <source>
        <dbReference type="Google" id="ProtNLM"/>
    </source>
</evidence>
<name>A0ABU9LU07_9BACT</name>
<organism evidence="1 2">
    <name type="scientific">Hymenobacter segetis</name>
    <dbReference type="NCBI Taxonomy" id="2025509"/>
    <lineage>
        <taxon>Bacteria</taxon>
        <taxon>Pseudomonadati</taxon>
        <taxon>Bacteroidota</taxon>
        <taxon>Cytophagia</taxon>
        <taxon>Cytophagales</taxon>
        <taxon>Hymenobacteraceae</taxon>
        <taxon>Hymenobacter</taxon>
    </lineage>
</organism>
<sequence length="328" mass="36747">MVSLTFKDVGQGDSIILEWLDGSEKRIGVIDCNKKEDSNPVLKHLIDGGYDRIEFLILSHPHEDHYSGFIELFEHCLKEQIPIGWFGHTVFHLNKDYWKFFEPTPGPVQELGKIVKLLPALRSQGLLGKICQLMEGWQRQLTPNLAIKTLSPAHLEGEAYNRLVRLDSSSNPKEASQAANMLSTVLLITINSFNILLTADAVTSTLKRLNSDPELEGIAYSIVQAPHHGSKKNYSGRFWKGLAAEAGRKAVISSGHHDGYRHPHLQVLTKLQKLGFTIHATNIEYGMEKFVEAMRKTIVLDMVSVLDDKGGDKTFDFTGSCMVREINV</sequence>
<dbReference type="PANTHER" id="PTHR30619:SF1">
    <property type="entry name" value="RECOMBINATION PROTEIN 2"/>
    <property type="match status" value="1"/>
</dbReference>
<dbReference type="RefSeq" id="WP_342297230.1">
    <property type="nucleotide sequence ID" value="NZ_JBCEVZ010000014.1"/>
</dbReference>
<dbReference type="EMBL" id="JBCEVZ010000014">
    <property type="protein sequence ID" value="MEL5994194.1"/>
    <property type="molecule type" value="Genomic_DNA"/>
</dbReference>
<dbReference type="PANTHER" id="PTHR30619">
    <property type="entry name" value="DNA INTERNALIZATION/COMPETENCE PROTEIN COMEC/REC2"/>
    <property type="match status" value="1"/>
</dbReference>
<comment type="caution">
    <text evidence="1">The sequence shown here is derived from an EMBL/GenBank/DDBJ whole genome shotgun (WGS) entry which is preliminary data.</text>
</comment>
<dbReference type="InterPro" id="IPR036866">
    <property type="entry name" value="RibonucZ/Hydroxyglut_hydro"/>
</dbReference>
<dbReference type="SUPFAM" id="SSF56281">
    <property type="entry name" value="Metallo-hydrolase/oxidoreductase"/>
    <property type="match status" value="1"/>
</dbReference>